<dbReference type="GO" id="GO:0005737">
    <property type="term" value="C:cytoplasm"/>
    <property type="evidence" value="ECO:0007669"/>
    <property type="project" value="TreeGrafter"/>
</dbReference>
<protein>
    <recommendedName>
        <fullName evidence="1">Phosphatidylinositol transfer protein N-terminal domain-containing protein</fullName>
    </recommendedName>
</protein>
<dbReference type="AlphaFoldDB" id="A0A0X3NKW5"/>
<dbReference type="PANTHER" id="PTHR10658:SF11">
    <property type="entry name" value="VIBRATOR, ISOFORM B"/>
    <property type="match status" value="1"/>
</dbReference>
<dbReference type="PANTHER" id="PTHR10658">
    <property type="entry name" value="PHOSPHATIDYLINOSITOL TRANSFER PROTEIN"/>
    <property type="match status" value="1"/>
</dbReference>
<dbReference type="EMBL" id="GEEE01022646">
    <property type="protein sequence ID" value="JAP40579.1"/>
    <property type="molecule type" value="Transcribed_RNA"/>
</dbReference>
<dbReference type="Pfam" id="PF02121">
    <property type="entry name" value="IP_trans"/>
    <property type="match status" value="1"/>
</dbReference>
<evidence type="ECO:0000259" key="1">
    <source>
        <dbReference type="Pfam" id="PF02121"/>
    </source>
</evidence>
<dbReference type="PRINTS" id="PR00391">
    <property type="entry name" value="PITRANSFER"/>
</dbReference>
<gene>
    <name evidence="2" type="ORF">TR95856</name>
</gene>
<dbReference type="GO" id="GO:0071944">
    <property type="term" value="C:cell periphery"/>
    <property type="evidence" value="ECO:0007669"/>
    <property type="project" value="UniProtKB-ARBA"/>
</dbReference>
<dbReference type="InterPro" id="IPR001666">
    <property type="entry name" value="PI_transfer"/>
</dbReference>
<dbReference type="InterPro" id="IPR023393">
    <property type="entry name" value="START-like_dom_sf"/>
</dbReference>
<feature type="domain" description="Phosphatidylinositol transfer protein N-terminal" evidence="1">
    <location>
        <begin position="1"/>
        <end position="260"/>
    </location>
</feature>
<sequence>MLITEYRVILPLTVEEYQVAQLYAVAEASKEQTGGGDGVEVLVNEPFTETVHPPESPLLDGSYKTGQFTHKIYHMATKLPTLVSKILPTSLMTFTELAWNAYPYCRTILANEYMKKDFEIKIESLHSSNLNLVNAHNLPQDLLAQRKIVYVDISSKAGLGANDCKPNEEPTTYVSMKTGRGPLSEGRWWEKEHKCPVMCAYKLVTCRFQWWGLQTQVENLIQRQENRIFTIFHRQLFCWTDRWYGLTMEDIRRLEEKTKEELEMQRRSSQVRGLKATD</sequence>
<dbReference type="FunFam" id="3.30.530.20:FF:000028">
    <property type="entry name" value="Phosphatidylinositol transfer protein 5"/>
    <property type="match status" value="1"/>
</dbReference>
<reference evidence="2" key="1">
    <citation type="submission" date="2016-01" db="EMBL/GenBank/DDBJ databases">
        <title>Reference transcriptome for the parasite Schistocephalus solidus: insights into the molecular evolution of parasitism.</title>
        <authorList>
            <person name="Hebert F.O."/>
            <person name="Grambauer S."/>
            <person name="Barber I."/>
            <person name="Landry C.R."/>
            <person name="Aubin-Horth N."/>
        </authorList>
    </citation>
    <scope>NUCLEOTIDE SEQUENCE</scope>
</reference>
<dbReference type="GO" id="GO:0008526">
    <property type="term" value="F:phosphatidylinositol transfer activity"/>
    <property type="evidence" value="ECO:0007669"/>
    <property type="project" value="TreeGrafter"/>
</dbReference>
<dbReference type="GO" id="GO:0035091">
    <property type="term" value="F:phosphatidylinositol binding"/>
    <property type="evidence" value="ECO:0007669"/>
    <property type="project" value="TreeGrafter"/>
</dbReference>
<name>A0A0X3NKW5_SCHSO</name>
<dbReference type="SUPFAM" id="SSF55961">
    <property type="entry name" value="Bet v1-like"/>
    <property type="match status" value="1"/>
</dbReference>
<evidence type="ECO:0000313" key="2">
    <source>
        <dbReference type="EMBL" id="JAP40579.1"/>
    </source>
</evidence>
<proteinExistence type="predicted"/>
<dbReference type="Gene3D" id="3.30.530.20">
    <property type="match status" value="1"/>
</dbReference>
<accession>A0A0X3NKW5</accession>
<organism evidence="2">
    <name type="scientific">Schistocephalus solidus</name>
    <name type="common">Tapeworm</name>
    <dbReference type="NCBI Taxonomy" id="70667"/>
    <lineage>
        <taxon>Eukaryota</taxon>
        <taxon>Metazoa</taxon>
        <taxon>Spiralia</taxon>
        <taxon>Lophotrochozoa</taxon>
        <taxon>Platyhelminthes</taxon>
        <taxon>Cestoda</taxon>
        <taxon>Eucestoda</taxon>
        <taxon>Diphyllobothriidea</taxon>
        <taxon>Diphyllobothriidae</taxon>
        <taxon>Schistocephalus</taxon>
    </lineage>
</organism>
<dbReference type="GO" id="GO:0008525">
    <property type="term" value="F:phosphatidylcholine transporter activity"/>
    <property type="evidence" value="ECO:0007669"/>
    <property type="project" value="TreeGrafter"/>
</dbReference>
<dbReference type="InterPro" id="IPR055261">
    <property type="entry name" value="PI_transfer_N"/>
</dbReference>
<dbReference type="GO" id="GO:0031210">
    <property type="term" value="F:phosphatidylcholine binding"/>
    <property type="evidence" value="ECO:0007669"/>
    <property type="project" value="TreeGrafter"/>
</dbReference>